<feature type="compositionally biased region" description="Polar residues" evidence="1">
    <location>
        <begin position="1478"/>
        <end position="1488"/>
    </location>
</feature>
<proteinExistence type="predicted"/>
<evidence type="ECO:0000313" key="4">
    <source>
        <dbReference type="Proteomes" id="UP001187315"/>
    </source>
</evidence>
<dbReference type="Proteomes" id="UP001187315">
    <property type="component" value="Unassembled WGS sequence"/>
</dbReference>
<feature type="region of interest" description="Disordered" evidence="1">
    <location>
        <begin position="897"/>
        <end position="916"/>
    </location>
</feature>
<feature type="compositionally biased region" description="Basic and acidic residues" evidence="1">
    <location>
        <begin position="1602"/>
        <end position="1614"/>
    </location>
</feature>
<dbReference type="EMBL" id="JAVHJS010000017">
    <property type="protein sequence ID" value="KAK2831154.1"/>
    <property type="molecule type" value="Genomic_DNA"/>
</dbReference>
<organism evidence="3 4">
    <name type="scientific">Tachysurus vachellii</name>
    <name type="common">Darkbarbel catfish</name>
    <name type="synonym">Pelteobagrus vachellii</name>
    <dbReference type="NCBI Taxonomy" id="175792"/>
    <lineage>
        <taxon>Eukaryota</taxon>
        <taxon>Metazoa</taxon>
        <taxon>Chordata</taxon>
        <taxon>Craniata</taxon>
        <taxon>Vertebrata</taxon>
        <taxon>Euteleostomi</taxon>
        <taxon>Actinopterygii</taxon>
        <taxon>Neopterygii</taxon>
        <taxon>Teleostei</taxon>
        <taxon>Ostariophysi</taxon>
        <taxon>Siluriformes</taxon>
        <taxon>Bagridae</taxon>
        <taxon>Tachysurus</taxon>
    </lineage>
</organism>
<feature type="region of interest" description="Disordered" evidence="1">
    <location>
        <begin position="1579"/>
        <end position="1622"/>
    </location>
</feature>
<comment type="caution">
    <text evidence="3">The sequence shown here is derived from an EMBL/GenBank/DDBJ whole genome shotgun (WGS) entry which is preliminary data.</text>
</comment>
<evidence type="ECO:0000259" key="2">
    <source>
        <dbReference type="Pfam" id="PF25817"/>
    </source>
</evidence>
<dbReference type="PANTHER" id="PTHR47315:SF3">
    <property type="entry name" value="FIBROUS SHEATH-INTERACTING PROTEIN 2-LIKE"/>
    <property type="match status" value="1"/>
</dbReference>
<dbReference type="InterPro" id="IPR057881">
    <property type="entry name" value="ICE1_C"/>
</dbReference>
<evidence type="ECO:0000256" key="1">
    <source>
        <dbReference type="SAM" id="MobiDB-lite"/>
    </source>
</evidence>
<feature type="region of interest" description="Disordered" evidence="1">
    <location>
        <begin position="434"/>
        <end position="462"/>
    </location>
</feature>
<gene>
    <name evidence="3" type="ORF">Q7C36_016240</name>
</gene>
<feature type="region of interest" description="Disordered" evidence="1">
    <location>
        <begin position="951"/>
        <end position="979"/>
    </location>
</feature>
<evidence type="ECO:0000313" key="3">
    <source>
        <dbReference type="EMBL" id="KAK2831154.1"/>
    </source>
</evidence>
<feature type="region of interest" description="Disordered" evidence="1">
    <location>
        <begin position="1473"/>
        <end position="1506"/>
    </location>
</feature>
<protein>
    <recommendedName>
        <fullName evidence="2">Little elongation complex subunit 1 C-terminal domain-containing protein</fullName>
    </recommendedName>
</protein>
<reference evidence="3" key="1">
    <citation type="submission" date="2023-08" db="EMBL/GenBank/DDBJ databases">
        <title>Pelteobagrus vachellii genome.</title>
        <authorList>
            <person name="Liu H."/>
        </authorList>
    </citation>
    <scope>NUCLEOTIDE SEQUENCE</scope>
    <source>
        <strain evidence="3">PRFRI_2022a</strain>
        <tissue evidence="3">Muscle</tissue>
    </source>
</reference>
<sequence length="1622" mass="183144">MEKTLRIVEVKLANMQRKFNKETKCVSTQTGNEQKVDEVNIQTLRQEVKPPPVAGAALTSTPSLIMAKRPGSSMSLTTNIKRPRFDTGSPDPACFTPLATSKPMNTKGQQRECHTGKSLISSALNTLQESCFDSLPTIAGRLLFGRVSEVPGLRDDEKSVISDFCENRTLAQELMTAILCMIKAEGAAMKHELLQTLYFPDAPKLILVMATAWPSVFSNDSTLCQAIHKVTKLKAEGDIIDYLSDYLHWVEKPPGNVYQIISSTLKALLQDSSLTFRKNSWYGVDLCPAAWDYIYSLDLLCTQQGCMWTFRYVINQEIWQTMSTWLMQKRYQQTAIGDVCVAALLRLLGRLGQLGLKEKEARMVQNLAKGIKEFANYTLPDVAGLPWEVQLSVFYATHDLAPGNPREALEVLTSWQKGIKQAVPPAVSSCITQINRNMSGRNKRGKKNGSKKKPPKTYSRGELGESIFESSPDFNLDDPDMKLMSMEYNSLHDPHLKLFFNQRRKKQHLKKLGLITHDNKVLCTLKEFRDYMRYREAFHLSCEKYLLEKQKYLLKHFMMLKQKGEMPETISVSDMINWLINKGMGTFRRMYKQNIEAGSNPYYDEVLWKVRQHLQLEKMWKEVVRELRLERRFQDRTVRLSKKPLKRPVRTELTSKVDSSSRTLPPPVLQTVQEEKDESFFFPRPGVSAGLVGIIDKITSESPGESTNVMDEISSIFDSTPKKGPLTSIRTLSLLSSLSSESPKDEVQTAVLEELNRIVTEISAPCLMLDTEDSKKHPVDDFELEKDIGVDDSVTQASTSQVESSSVHTHVSRDVSKITMDKVISFLSQTEAHGSTQALETETEKHESKIPKNALLSETMVKDLVKNMVEELVQYDIQQKMSFRDEFQPTALQTSHFGDQHSHEVPSDLSSDTSESLGLSFPNNLTKDIVKSALDRVSVVITEKEALFSQQKSDKSSMGSASSSNTLTGELDGSVESLTDSNNPLSKLASHLHLETKTALYETLQGIQSKIESGDLSDLSAPTVSPENVGMIMDLITEIVRVCIIEEETSDVHSQYTKEMGRTPGETKRDRNMSGRNKREKKNGSKKKPGSAAPHKTYSRGELGQSIFESSPDFNLDDPEMKLMSMEYNSLHDPHLKHFFNQRRKKKHLKKLGLITHDNKVLCTLKEFRDYMRYREALHLSCEKFLLEKQTYLLKHFIVLKQKGEMPEAFSVSDMIDLLINKGMDTFRKMYKQNIKAGRNLYYDEVMWKVRQRLQLEKIEKETIRELRLKHRFQDRKKALSKPVRTALTSKVDSSSRSLPPPVLQTLHEETDESLTAFRRPGVSAGLTGLVGIINKITSESPGESTNVMEEFSSILEKSPKDQVQTAVLEELNKFVTEILAPCLMLDNEDSKNPPMDDSTVHPHISEDVMKFAMDKVISLLSPTEAPGSSETETLESMNLKSAVLSEMMVKDPVKEMVEDWVQFDIQQKSSFRDEVQLASQQTPQSHNQHSHEVPGDLSSDTTEGLGLSLPNNLTRDIVKSALDRVSVVISGREALFSQQKSDKASRESDSSSSSSLEKSDGLAEKCATWKKRPVMLTALSVKKKMENSPTGGKQERKKPKRDFSKNLTDDKGSYHLQQSPS</sequence>
<feature type="region of interest" description="Disordered" evidence="1">
    <location>
        <begin position="1054"/>
        <end position="1102"/>
    </location>
</feature>
<name>A0AA88M5R7_TACVA</name>
<feature type="region of interest" description="Disordered" evidence="1">
    <location>
        <begin position="1537"/>
        <end position="1565"/>
    </location>
</feature>
<dbReference type="PANTHER" id="PTHR47315">
    <property type="entry name" value="FIBROUS SHEATH INTERACTING PROTEIN 2"/>
    <property type="match status" value="1"/>
</dbReference>
<feature type="domain" description="Little elongation complex subunit 1 C-terminal" evidence="2">
    <location>
        <begin position="243"/>
        <end position="434"/>
    </location>
</feature>
<feature type="compositionally biased region" description="Basic and acidic residues" evidence="1">
    <location>
        <begin position="1541"/>
        <end position="1550"/>
    </location>
</feature>
<feature type="compositionally biased region" description="Basic and acidic residues" evidence="1">
    <location>
        <begin position="1059"/>
        <end position="1073"/>
    </location>
</feature>
<dbReference type="InterPro" id="IPR038891">
    <property type="entry name" value="FSIP2"/>
</dbReference>
<keyword evidence="4" id="KW-1185">Reference proteome</keyword>
<accession>A0AA88M5R7</accession>
<feature type="compositionally biased region" description="Basic residues" evidence="1">
    <location>
        <begin position="1076"/>
        <end position="1089"/>
    </location>
</feature>
<dbReference type="Pfam" id="PF25817">
    <property type="entry name" value="ICE1_C"/>
    <property type="match status" value="1"/>
</dbReference>
<feature type="compositionally biased region" description="Basic residues" evidence="1">
    <location>
        <begin position="441"/>
        <end position="455"/>
    </location>
</feature>